<feature type="transmembrane region" description="Helical" evidence="1">
    <location>
        <begin position="69"/>
        <end position="91"/>
    </location>
</feature>
<sequence length="268" mass="31981">MKLRRLNHLLYRYILISFVFLILYLPNIFLCRTQNLNLETYYLLNFGGFYLSKSFDIVEVIKFLVPNLFIIYMFSEIMRSECIINYVYVFIRTSKKQKWLFQITIRLFIYIATLYIWLFLLTLIIGKFAGLPLELDSFFKMILPLYFLNVLTIFEFVFLQNILSMKNGSALAFILIVILYAIPLIAVSLLQQIFSLNIILYFILPANQMYLWHADRINISEAESFFSSPLSGFFLLNSLLILFGFIVVSYHIYRYRFIRKDMIELIKE</sequence>
<dbReference type="Proteomes" id="UP000469440">
    <property type="component" value="Unassembled WGS sequence"/>
</dbReference>
<keyword evidence="1" id="KW-0472">Membrane</keyword>
<organism evidence="2 3">
    <name type="scientific">Caproicibacter fermentans</name>
    <dbReference type="NCBI Taxonomy" id="2576756"/>
    <lineage>
        <taxon>Bacteria</taxon>
        <taxon>Bacillati</taxon>
        <taxon>Bacillota</taxon>
        <taxon>Clostridia</taxon>
        <taxon>Eubacteriales</taxon>
        <taxon>Acutalibacteraceae</taxon>
        <taxon>Caproicibacter</taxon>
    </lineage>
</organism>
<dbReference type="AlphaFoldDB" id="A0A6N8HWS1"/>
<keyword evidence="1" id="KW-1133">Transmembrane helix</keyword>
<keyword evidence="3" id="KW-1185">Reference proteome</keyword>
<feature type="transmembrane region" description="Helical" evidence="1">
    <location>
        <begin position="138"/>
        <end position="159"/>
    </location>
</feature>
<gene>
    <name evidence="2" type="ORF">CAFE_09630</name>
</gene>
<feature type="transmembrane region" description="Helical" evidence="1">
    <location>
        <begin position="233"/>
        <end position="253"/>
    </location>
</feature>
<evidence type="ECO:0000313" key="2">
    <source>
        <dbReference type="EMBL" id="MVB10281.1"/>
    </source>
</evidence>
<feature type="transmembrane region" description="Helical" evidence="1">
    <location>
        <begin position="171"/>
        <end position="204"/>
    </location>
</feature>
<feature type="transmembrane region" description="Helical" evidence="1">
    <location>
        <begin position="9"/>
        <end position="29"/>
    </location>
</feature>
<protein>
    <submittedName>
        <fullName evidence="2">Uncharacterized protein</fullName>
    </submittedName>
</protein>
<proteinExistence type="predicted"/>
<dbReference type="EMBL" id="VWXL01000024">
    <property type="protein sequence ID" value="MVB10281.1"/>
    <property type="molecule type" value="Genomic_DNA"/>
</dbReference>
<evidence type="ECO:0000256" key="1">
    <source>
        <dbReference type="SAM" id="Phobius"/>
    </source>
</evidence>
<accession>A0A6N8HWS1</accession>
<dbReference type="OrthoDB" id="9980417at2"/>
<name>A0A6N8HWS1_9FIRM</name>
<comment type="caution">
    <text evidence="2">The sequence shown here is derived from an EMBL/GenBank/DDBJ whole genome shotgun (WGS) entry which is preliminary data.</text>
</comment>
<reference evidence="2 3" key="1">
    <citation type="submission" date="2019-09" db="EMBL/GenBank/DDBJ databases">
        <title>Genome sequence of Clostridium sp. EA1.</title>
        <authorList>
            <person name="Poehlein A."/>
            <person name="Bengelsdorf F.R."/>
            <person name="Daniel R."/>
        </authorList>
    </citation>
    <scope>NUCLEOTIDE SEQUENCE [LARGE SCALE GENOMIC DNA]</scope>
    <source>
        <strain evidence="2 3">EA1</strain>
    </source>
</reference>
<keyword evidence="1" id="KW-0812">Transmembrane</keyword>
<feature type="transmembrane region" description="Helical" evidence="1">
    <location>
        <begin position="103"/>
        <end position="126"/>
    </location>
</feature>
<evidence type="ECO:0000313" key="3">
    <source>
        <dbReference type="Proteomes" id="UP000469440"/>
    </source>
</evidence>